<dbReference type="RefSeq" id="WP_184081491.1">
    <property type="nucleotide sequence ID" value="NZ_JACIJP010000005.1"/>
</dbReference>
<dbReference type="Proteomes" id="UP000552700">
    <property type="component" value="Unassembled WGS sequence"/>
</dbReference>
<protein>
    <submittedName>
        <fullName evidence="2">Uncharacterized protein (DUF736 family)</fullName>
    </submittedName>
</protein>
<sequence length="135" mass="15316">MNIGEMIRSENGAIAGYIAEAGFDFENVYFEKVTSDHPRAPLFNLMTKSPRGRGVRLGSIWERASRETGEVYFGGYIDTAQSGYVPIRLFRSRQDANAWNIVRKTAQRRRDMDGIDLPDDSTMTGDDDHYTQTLN</sequence>
<organism evidence="2 3">
    <name type="scientific">Sphingobium subterraneum</name>
    <dbReference type="NCBI Taxonomy" id="627688"/>
    <lineage>
        <taxon>Bacteria</taxon>
        <taxon>Pseudomonadati</taxon>
        <taxon>Pseudomonadota</taxon>
        <taxon>Alphaproteobacteria</taxon>
        <taxon>Sphingomonadales</taxon>
        <taxon>Sphingomonadaceae</taxon>
        <taxon>Sphingobium</taxon>
    </lineage>
</organism>
<dbReference type="InterPro" id="IPR007948">
    <property type="entry name" value="DUF736"/>
</dbReference>
<comment type="caution">
    <text evidence="2">The sequence shown here is derived from an EMBL/GenBank/DDBJ whole genome shotgun (WGS) entry which is preliminary data.</text>
</comment>
<keyword evidence="3" id="KW-1185">Reference proteome</keyword>
<gene>
    <name evidence="2" type="ORF">FHS92_002972</name>
</gene>
<evidence type="ECO:0000313" key="3">
    <source>
        <dbReference type="Proteomes" id="UP000552700"/>
    </source>
</evidence>
<reference evidence="2 3" key="1">
    <citation type="submission" date="2020-08" db="EMBL/GenBank/DDBJ databases">
        <title>Genomic Encyclopedia of Type Strains, Phase IV (KMG-IV): sequencing the most valuable type-strain genomes for metagenomic binning, comparative biology and taxonomic classification.</title>
        <authorList>
            <person name="Goeker M."/>
        </authorList>
    </citation>
    <scope>NUCLEOTIDE SEQUENCE [LARGE SCALE GENOMIC DNA]</scope>
    <source>
        <strain evidence="2 3">DSM 102255</strain>
    </source>
</reference>
<evidence type="ECO:0000313" key="2">
    <source>
        <dbReference type="EMBL" id="MBB6125215.1"/>
    </source>
</evidence>
<dbReference type="Pfam" id="PF05284">
    <property type="entry name" value="DUF736"/>
    <property type="match status" value="1"/>
</dbReference>
<proteinExistence type="predicted"/>
<name>A0A841J9N8_9SPHN</name>
<dbReference type="AlphaFoldDB" id="A0A841J9N8"/>
<evidence type="ECO:0000256" key="1">
    <source>
        <dbReference type="SAM" id="MobiDB-lite"/>
    </source>
</evidence>
<feature type="compositionally biased region" description="Basic and acidic residues" evidence="1">
    <location>
        <begin position="126"/>
        <end position="135"/>
    </location>
</feature>
<feature type="region of interest" description="Disordered" evidence="1">
    <location>
        <begin position="112"/>
        <end position="135"/>
    </location>
</feature>
<dbReference type="EMBL" id="JACIJP010000005">
    <property type="protein sequence ID" value="MBB6125215.1"/>
    <property type="molecule type" value="Genomic_DNA"/>
</dbReference>
<accession>A0A841J9N8</accession>